<dbReference type="EMBL" id="MT144907">
    <property type="protein sequence ID" value="QJI01228.1"/>
    <property type="molecule type" value="Genomic_DNA"/>
</dbReference>
<dbReference type="InterPro" id="IPR029063">
    <property type="entry name" value="SAM-dependent_MTases_sf"/>
</dbReference>
<evidence type="ECO:0000313" key="4">
    <source>
        <dbReference type="EMBL" id="QJI01228.1"/>
    </source>
</evidence>
<dbReference type="EMBL" id="MT144129">
    <property type="protein sequence ID" value="QJA49297.1"/>
    <property type="molecule type" value="Genomic_DNA"/>
</dbReference>
<proteinExistence type="predicted"/>
<organism evidence="1">
    <name type="scientific">viral metagenome</name>
    <dbReference type="NCBI Taxonomy" id="1070528"/>
    <lineage>
        <taxon>unclassified sequences</taxon>
        <taxon>metagenomes</taxon>
        <taxon>organismal metagenomes</taxon>
    </lineage>
</organism>
<evidence type="ECO:0000313" key="2">
    <source>
        <dbReference type="EMBL" id="QJA80513.1"/>
    </source>
</evidence>
<protein>
    <recommendedName>
        <fullName evidence="5">Methyltransferase</fullName>
    </recommendedName>
</protein>
<dbReference type="AlphaFoldDB" id="A0A6H1ZPR2"/>
<dbReference type="SUPFAM" id="SSF53335">
    <property type="entry name" value="S-adenosyl-L-methionine-dependent methyltransferases"/>
    <property type="match status" value="1"/>
</dbReference>
<evidence type="ECO:0000313" key="1">
    <source>
        <dbReference type="EMBL" id="QJA49297.1"/>
    </source>
</evidence>
<evidence type="ECO:0000313" key="3">
    <source>
        <dbReference type="EMBL" id="QJA84884.1"/>
    </source>
</evidence>
<accession>A0A6H1ZPR2</accession>
<evidence type="ECO:0008006" key="5">
    <source>
        <dbReference type="Google" id="ProtNLM"/>
    </source>
</evidence>
<reference evidence="1" key="1">
    <citation type="submission" date="2020-03" db="EMBL/GenBank/DDBJ databases">
        <title>The deep terrestrial virosphere.</title>
        <authorList>
            <person name="Holmfeldt K."/>
            <person name="Nilsson E."/>
            <person name="Simone D."/>
            <person name="Lopez-Fernandez M."/>
            <person name="Wu X."/>
            <person name="de Brujin I."/>
            <person name="Lundin D."/>
            <person name="Andersson A."/>
            <person name="Bertilsson S."/>
            <person name="Dopson M."/>
        </authorList>
    </citation>
    <scope>NUCLEOTIDE SEQUENCE</scope>
    <source>
        <strain evidence="2">MM415A00702</strain>
        <strain evidence="3">MM415B02335</strain>
        <strain evidence="1">TM448A01288</strain>
        <strain evidence="4">TM448B02364</strain>
    </source>
</reference>
<gene>
    <name evidence="2" type="ORF">MM415A00702_0012</name>
    <name evidence="3" type="ORF">MM415B02335_0010</name>
    <name evidence="1" type="ORF">TM448A01288_0009</name>
    <name evidence="4" type="ORF">TM448B02364_0010</name>
</gene>
<dbReference type="EMBL" id="MT142425">
    <property type="protein sequence ID" value="QJA80513.1"/>
    <property type="molecule type" value="Genomic_DNA"/>
</dbReference>
<name>A0A6H1ZPR2_9ZZZZ</name>
<dbReference type="EMBL" id="MT142539">
    <property type="protein sequence ID" value="QJA84884.1"/>
    <property type="molecule type" value="Genomic_DNA"/>
</dbReference>
<dbReference type="Gene3D" id="3.40.50.150">
    <property type="entry name" value="Vaccinia Virus protein VP39"/>
    <property type="match status" value="1"/>
</dbReference>
<sequence length="175" mass="20006">MSDFRIADERLYGQYLLHLDYNYKDKVVLDIGAEVGTSADFFLKRGARYVWCIEGDPQEAALCKNNIDKYFPDKAFAVCFWIDSPYGFERLFSAYGATSSLPSDIIKIDIEGWECCLLDMNDDIMAAQKEYIIDTHSKLLTKLISEKLVRNGFVILKDNIGDVIHAVKRDPNRAD</sequence>